<dbReference type="InterPro" id="IPR050216">
    <property type="entry name" value="LRR_domain-containing"/>
</dbReference>
<keyword evidence="6" id="KW-0833">Ubl conjugation pathway</keyword>
<feature type="active site" description="Glycyl thioester intermediate" evidence="6">
    <location>
        <position position="1464"/>
    </location>
</feature>
<evidence type="ECO:0000256" key="4">
    <source>
        <dbReference type="ARBA" id="ARBA00022737"/>
    </source>
</evidence>
<dbReference type="InterPro" id="IPR046673">
    <property type="entry name" value="ToxA_N"/>
</dbReference>
<keyword evidence="3" id="KW-0433">Leucine-rich repeat</keyword>
<evidence type="ECO:0000256" key="6">
    <source>
        <dbReference type="PROSITE-ProRule" id="PRU01398"/>
    </source>
</evidence>
<sequence>MTDTTTPAQRIDKGRHYAFIKDTTSDPFKTATLGRGRALAATPLTMEPWYATAPASHHDKLKAANLKAWGSQNQVDTLFRNLQDVHSFAAPLLQAKLKERYGIEHDVSTTYLRLYLAADLPWYAIDVTGGVTLRTVSLLEAALHNFAKSETVLADSHYITKPDDLGHFDVIAIKDKMTISQFQALCRELDIGALYKKHLESFLLPGEPLAEAVTQLRVTESQKDALIVAAQLALTLEDIQYDAYKLMLSLAQDEAPQLLLNGRKMLCCDLSLMATRLTGILLLIPAVKDSRGIQRLIAYVPHDPDHPLKEYDSTKAFMDELSRQLREDKVGASSKQRYRQFFSQFVDQQQRGHFFAGLDQRLVTVRWHEKTDTTDQRPTWHEDPASSPHLQFQPLPVSRAYWTHAYQQKLNKILNDAREIAVSTADTDSKARWAWWDNFKKIVSDIFNVALLIATPFVPGLGELMMAYTVYQMTTDVIEGIVDLAEGLGLEAAEHVIGVVTDVIQLAAFGAGAEIGNAFKLKLSSLVEGMKPVKLPDGKPTLWHPDLAPYEQKSLTLTPDSKPDEHGLHQHANQRILPLDDKLYFVEKASQAPTITTHRVKHPTRPNAYSPKIEHNGHGAWVHEAENPGDWEGDTLMRRLGHRVDRFSPAEREQIRIGSGTEDNALRRMHVENAAPPPMLADTIKRFSAYDDVGIASANIRKGQPIDASSNWYETILTALPGWPSERALEVFESADLTGMSHRYGNADATPANTLSISVAELTSGKLPDRVLGFLTESEIKALLGDAPSAERTQALRDRLADAVDARKGEISKRMYQAEERSGNAQVRLLRQPFPDMPLTLAQTVLADARADEQKIMADENRLPLRVKTQAREFNFEALTARAYDGFYHDKRLTPDTERLALNTLKFNTDTFSDLRIEVRDDTYDGTLRCSAGPDDAATVRRLIRDEQGQYEVLDGANKQLHKADDLYESILRALPEDKRAALGYQRGQGRPFKVWIMEKSAAPADRRTLLAEPPIRAVAAIETVKLLRGPALSRNPATPQERVMNLYSGLSEQQAQAFVEALRAKGDPDQAIDRLRDELKALRETLRGWSYDYHPSLETVDALDSNSDWHDFKFKGGSFIQERLIACFERKSRAFGESSIHPENGYTLDLSTEMMGPELDRWWADLKKLPDIKKYLDQVTVLNLDHARYSTDAGGLLGDFSNVRHLSARYSDLTALPPAIGKMNSLETLRLSNNRIKLTPDSARQLGGLTRLKTLRLDGNPLMQPLDVGRMPGLRVLSLRTTGLDTWPERLFMDGVFRKSRPRSFSLDLRGSPITTVPDVVPGSDHALIVARARLDAKKLSDVDRLRLGTYRESVGMAPEQVYEREAADEIRHWRMLPDDTLPFSSSTGVGTYRDESWDDLASEPGAADFFRVIRKQRQSKDYRYSDSRQQLTKRVWEMVDAAALDADLRVELFQLASQPDTCGDAGSQLFNSMGLKVLVSKAHTESTSALELENRLVKLAKSAARLEKVGDIAREEILAQRDMSQRVPPIPDYHAPDETEVHLAYETGLAKRLNLPWQSDGMLYQGTSRVTPSMIDTAYKKIIADEAGDGLINAMNNSFENPFWEHHLKSTHPAEIEADERSFASRHHDLESLREAQNAWANETDMRQLASRKKTLEDLATKLNIAHADVFTKEEMSNEFYDPLILELDKERNQVARKLTREALARAGL</sequence>
<dbReference type="PANTHER" id="PTHR48051:SF1">
    <property type="entry name" value="RAS SUPPRESSOR PROTEIN 1"/>
    <property type="match status" value="1"/>
</dbReference>
<name>A0A5E7CW30_PSEFL</name>
<reference evidence="8 9" key="1">
    <citation type="submission" date="2019-09" db="EMBL/GenBank/DDBJ databases">
        <authorList>
            <person name="Chandra G."/>
            <person name="Truman W A."/>
        </authorList>
    </citation>
    <scope>NUCLEOTIDE SEQUENCE [LARGE SCALE GENOMIC DNA]</scope>
    <source>
        <strain evidence="8">PS833</strain>
    </source>
</reference>
<evidence type="ECO:0000256" key="2">
    <source>
        <dbReference type="ARBA" id="ARBA00012483"/>
    </source>
</evidence>
<feature type="domain" description="NEL" evidence="7">
    <location>
        <begin position="1367"/>
        <end position="1685"/>
    </location>
</feature>
<dbReference type="OrthoDB" id="1467561at2"/>
<dbReference type="SUPFAM" id="SSF52058">
    <property type="entry name" value="L domain-like"/>
    <property type="match status" value="1"/>
</dbReference>
<keyword evidence="6" id="KW-0808">Transferase</keyword>
<dbReference type="Pfam" id="PF14496">
    <property type="entry name" value="NEL"/>
    <property type="match status" value="1"/>
</dbReference>
<dbReference type="Gene3D" id="1.20.58.360">
    <property type="entry name" value="Shigella T3SS effector IpaH defines"/>
    <property type="match status" value="1"/>
</dbReference>
<keyword evidence="6" id="KW-1035">Host cytoplasm</keyword>
<keyword evidence="6" id="KW-0832">Ubl conjugation</keyword>
<dbReference type="EC" id="2.3.2.27" evidence="2"/>
<dbReference type="GO" id="GO:0005576">
    <property type="term" value="C:extracellular region"/>
    <property type="evidence" value="ECO:0007669"/>
    <property type="project" value="UniProtKB-UniRule"/>
</dbReference>
<dbReference type="InterPro" id="IPR029487">
    <property type="entry name" value="NEL_dom"/>
</dbReference>
<dbReference type="GO" id="GO:0005737">
    <property type="term" value="C:cytoplasm"/>
    <property type="evidence" value="ECO:0007669"/>
    <property type="project" value="TreeGrafter"/>
</dbReference>
<keyword evidence="4" id="KW-0677">Repeat</keyword>
<dbReference type="GO" id="GO:0061630">
    <property type="term" value="F:ubiquitin protein ligase activity"/>
    <property type="evidence" value="ECO:0007669"/>
    <property type="project" value="UniProtKB-EC"/>
</dbReference>
<dbReference type="PROSITE" id="PS52053">
    <property type="entry name" value="NEL"/>
    <property type="match status" value="1"/>
</dbReference>
<accession>A0A5E7CW30</accession>
<evidence type="ECO:0000256" key="5">
    <source>
        <dbReference type="ARBA" id="ARBA00023026"/>
    </source>
</evidence>
<dbReference type="InterPro" id="IPR001611">
    <property type="entry name" value="Leu-rich_rpt"/>
</dbReference>
<dbReference type="EMBL" id="CABVHU010000008">
    <property type="protein sequence ID" value="VVO08876.1"/>
    <property type="molecule type" value="Genomic_DNA"/>
</dbReference>
<dbReference type="PANTHER" id="PTHR48051">
    <property type="match status" value="1"/>
</dbReference>
<evidence type="ECO:0000256" key="1">
    <source>
        <dbReference type="ARBA" id="ARBA00000900"/>
    </source>
</evidence>
<dbReference type="PROSITE" id="PS51450">
    <property type="entry name" value="LRR"/>
    <property type="match status" value="1"/>
</dbReference>
<comment type="PTM">
    <text evidence="6">Ubiquitinated in the presence of host E1 ubiquitin-activating enzyme, E2 ubiquitin-conjugating enzyme and ubiquitin.</text>
</comment>
<evidence type="ECO:0000313" key="9">
    <source>
        <dbReference type="Proteomes" id="UP000409037"/>
    </source>
</evidence>
<proteinExistence type="inferred from homology"/>
<comment type="catalytic activity">
    <reaction evidence="1">
        <text>S-ubiquitinyl-[E2 ubiquitin-conjugating enzyme]-L-cysteine + [acceptor protein]-L-lysine = [E2 ubiquitin-conjugating enzyme]-L-cysteine + N(6)-ubiquitinyl-[acceptor protein]-L-lysine.</text>
        <dbReference type="EC" id="2.3.2.27"/>
    </reaction>
</comment>
<evidence type="ECO:0000313" key="8">
    <source>
        <dbReference type="EMBL" id="VVO08876.1"/>
    </source>
</evidence>
<organism evidence="8 9">
    <name type="scientific">Pseudomonas fluorescens</name>
    <dbReference type="NCBI Taxonomy" id="294"/>
    <lineage>
        <taxon>Bacteria</taxon>
        <taxon>Pseudomonadati</taxon>
        <taxon>Pseudomonadota</taxon>
        <taxon>Gammaproteobacteria</taxon>
        <taxon>Pseudomonadales</taxon>
        <taxon>Pseudomonadaceae</taxon>
        <taxon>Pseudomonas</taxon>
    </lineage>
</organism>
<gene>
    <name evidence="8" type="ORF">PS833_03259</name>
</gene>
<dbReference type="RefSeq" id="WP_150798758.1">
    <property type="nucleotide sequence ID" value="NZ_CABVHU010000008.1"/>
</dbReference>
<comment type="similarity">
    <text evidence="6">Belongs to the LRR-containing bacterial E3 ligase family.</text>
</comment>
<dbReference type="Pfam" id="PF20178">
    <property type="entry name" value="ToxA_N"/>
    <property type="match status" value="1"/>
</dbReference>
<keyword evidence="6" id="KW-0964">Secreted</keyword>
<protein>
    <recommendedName>
        <fullName evidence="2">RING-type E3 ubiquitin transferase</fullName>
        <ecNumber evidence="2">2.3.2.27</ecNumber>
    </recommendedName>
</protein>
<evidence type="ECO:0000259" key="7">
    <source>
        <dbReference type="PROSITE" id="PS52053"/>
    </source>
</evidence>
<evidence type="ECO:0000256" key="3">
    <source>
        <dbReference type="ARBA" id="ARBA00022614"/>
    </source>
</evidence>
<dbReference type="InterPro" id="IPR032675">
    <property type="entry name" value="LRR_dom_sf"/>
</dbReference>
<dbReference type="GO" id="GO:0016567">
    <property type="term" value="P:protein ubiquitination"/>
    <property type="evidence" value="ECO:0007669"/>
    <property type="project" value="InterPro"/>
</dbReference>
<dbReference type="Gene3D" id="3.80.10.10">
    <property type="entry name" value="Ribonuclease Inhibitor"/>
    <property type="match status" value="1"/>
</dbReference>
<keyword evidence="5" id="KW-0843">Virulence</keyword>
<dbReference type="Proteomes" id="UP000409037">
    <property type="component" value="Unassembled WGS sequence"/>
</dbReference>